<keyword evidence="2" id="KW-0564">Palmitate</keyword>
<dbReference type="PANTHER" id="PTHR30203:SF30">
    <property type="entry name" value="OUTER MEMBRANE PROTEIN-RELATED"/>
    <property type="match status" value="1"/>
</dbReference>
<gene>
    <name evidence="3" type="ORF">MYP_434</name>
</gene>
<dbReference type="eggNOG" id="COG1538">
    <property type="taxonomic scope" value="Bacteria"/>
</dbReference>
<dbReference type="EMBL" id="BBLT01000001">
    <property type="protein sequence ID" value="GAL83208.1"/>
    <property type="molecule type" value="Genomic_DNA"/>
</dbReference>
<sequence length="473" mass="53027">MKNLLVVINITLCILISGCKSTDPGSGFSKRIPSSYLGEKDSLNAAKINWREYFNNPILTDLIDTALNQNFDVLKSFQRIEASRAGVRASIGALLPTVSGFGSVAQRRYGLYTMDGAGNISTYINPDEIVPINLRDYYTGLQTSWEIDIWGKLRNRKKSAVARFFGSIEAKNLIVTNIIADVANHYYQLQALDNKLEILRENIKLQENALLIVQTQKEAGITNELAVKQLEGQVLNSKNLEKETLQEILETENRINFLLGRFPQSVRRDKDQYKDSLNFIVNVGAPADLLGNRPDIRQSEFQLKAAKADVKAAQAAFYPSLNLTGAYGYQAYKTGVLFRSPESIAYTIFGGLTAPLLNRSQIKAEFQNANAAQTEALYNYQQSVINGHIEVYNELAKLKRLQEIHDLRTRESQALSESVDISTELFKSGRANYLEVIISQQKSLDAQLLLVEARKRQNITKTNIYKALGGGWR</sequence>
<keyword evidence="2" id="KW-1134">Transmembrane beta strand</keyword>
<dbReference type="InterPro" id="IPR003423">
    <property type="entry name" value="OMP_efflux"/>
</dbReference>
<dbReference type="Proteomes" id="UP000030185">
    <property type="component" value="Unassembled WGS sequence"/>
</dbReference>
<organism evidence="3 4">
    <name type="scientific">Sporocytophaga myxococcoides</name>
    <dbReference type="NCBI Taxonomy" id="153721"/>
    <lineage>
        <taxon>Bacteria</taxon>
        <taxon>Pseudomonadati</taxon>
        <taxon>Bacteroidota</taxon>
        <taxon>Cytophagia</taxon>
        <taxon>Cytophagales</taxon>
        <taxon>Cytophagaceae</taxon>
        <taxon>Sporocytophaga</taxon>
    </lineage>
</organism>
<accession>A0A098LA42</accession>
<proteinExistence type="inferred from homology"/>
<keyword evidence="2" id="KW-0812">Transmembrane</keyword>
<keyword evidence="2" id="KW-0449">Lipoprotein</keyword>
<comment type="caution">
    <text evidence="3">The sequence shown here is derived from an EMBL/GenBank/DDBJ whole genome shotgun (WGS) entry which is preliminary data.</text>
</comment>
<dbReference type="RefSeq" id="WP_045457748.1">
    <property type="nucleotide sequence ID" value="NZ_BBLT01000001.1"/>
</dbReference>
<keyword evidence="2" id="KW-0472">Membrane</keyword>
<evidence type="ECO:0000313" key="3">
    <source>
        <dbReference type="EMBL" id="GAL83208.1"/>
    </source>
</evidence>
<dbReference type="OrthoDB" id="9770517at2"/>
<dbReference type="STRING" id="153721.MYP_434"/>
<dbReference type="GO" id="GO:0005886">
    <property type="term" value="C:plasma membrane"/>
    <property type="evidence" value="ECO:0007669"/>
    <property type="project" value="UniProtKB-SubCell"/>
</dbReference>
<dbReference type="InterPro" id="IPR010131">
    <property type="entry name" value="MdtP/NodT-like"/>
</dbReference>
<evidence type="ECO:0000256" key="1">
    <source>
        <dbReference type="ARBA" id="ARBA00007613"/>
    </source>
</evidence>
<evidence type="ECO:0000256" key="2">
    <source>
        <dbReference type="RuleBase" id="RU362097"/>
    </source>
</evidence>
<dbReference type="Pfam" id="PF02321">
    <property type="entry name" value="OEP"/>
    <property type="match status" value="2"/>
</dbReference>
<dbReference type="AlphaFoldDB" id="A0A098LA42"/>
<dbReference type="PANTHER" id="PTHR30203">
    <property type="entry name" value="OUTER MEMBRANE CATION EFFLUX PROTEIN"/>
    <property type="match status" value="1"/>
</dbReference>
<dbReference type="SUPFAM" id="SSF56954">
    <property type="entry name" value="Outer membrane efflux proteins (OEP)"/>
    <property type="match status" value="1"/>
</dbReference>
<dbReference type="NCBIfam" id="TIGR01845">
    <property type="entry name" value="outer_NodT"/>
    <property type="match status" value="1"/>
</dbReference>
<reference evidence="3 4" key="1">
    <citation type="submission" date="2014-09" db="EMBL/GenBank/DDBJ databases">
        <title>Sporocytophaga myxococcoides PG-01 genome sequencing.</title>
        <authorList>
            <person name="Liu L."/>
            <person name="Gao P.J."/>
            <person name="Chen G.J."/>
            <person name="Wang L.S."/>
        </authorList>
    </citation>
    <scope>NUCLEOTIDE SEQUENCE [LARGE SCALE GENOMIC DNA]</scope>
    <source>
        <strain evidence="3 4">PG-01</strain>
    </source>
</reference>
<name>A0A098LA42_9BACT</name>
<comment type="similarity">
    <text evidence="1 2">Belongs to the outer membrane factor (OMF) (TC 1.B.17) family.</text>
</comment>
<dbReference type="Gene3D" id="1.20.1600.10">
    <property type="entry name" value="Outer membrane efflux proteins (OEP)"/>
    <property type="match status" value="1"/>
</dbReference>
<protein>
    <submittedName>
        <fullName evidence="3">RND transporter</fullName>
    </submittedName>
</protein>
<comment type="subcellular location">
    <subcellularLocation>
        <location evidence="2">Cell membrane</location>
        <topology evidence="2">Lipid-anchor</topology>
    </subcellularLocation>
</comment>
<dbReference type="Gene3D" id="2.20.200.10">
    <property type="entry name" value="Outer membrane efflux proteins (OEP)"/>
    <property type="match status" value="1"/>
</dbReference>
<dbReference type="GO" id="GO:0015562">
    <property type="term" value="F:efflux transmembrane transporter activity"/>
    <property type="evidence" value="ECO:0007669"/>
    <property type="project" value="InterPro"/>
</dbReference>
<keyword evidence="4" id="KW-1185">Reference proteome</keyword>
<evidence type="ECO:0000313" key="4">
    <source>
        <dbReference type="Proteomes" id="UP000030185"/>
    </source>
</evidence>
<dbReference type="PROSITE" id="PS51257">
    <property type="entry name" value="PROKAR_LIPOPROTEIN"/>
    <property type="match status" value="1"/>
</dbReference>